<feature type="compositionally biased region" description="Basic and acidic residues" evidence="2">
    <location>
        <begin position="1840"/>
        <end position="1857"/>
    </location>
</feature>
<evidence type="ECO:0000256" key="2">
    <source>
        <dbReference type="SAM" id="MobiDB-lite"/>
    </source>
</evidence>
<dbReference type="SMART" id="SM00487">
    <property type="entry name" value="DEXDc"/>
    <property type="match status" value="1"/>
</dbReference>
<feature type="region of interest" description="Disordered" evidence="2">
    <location>
        <begin position="1919"/>
        <end position="1961"/>
    </location>
</feature>
<dbReference type="OMA" id="FRANTID"/>
<dbReference type="InterPro" id="IPR038718">
    <property type="entry name" value="SNF2-like_sf"/>
</dbReference>
<dbReference type="InterPro" id="IPR049730">
    <property type="entry name" value="SNF2/RAD54-like_C"/>
</dbReference>
<dbReference type="GO" id="GO:0016787">
    <property type="term" value="F:hydrolase activity"/>
    <property type="evidence" value="ECO:0007669"/>
    <property type="project" value="UniProtKB-KW"/>
</dbReference>
<dbReference type="GO" id="GO:0043596">
    <property type="term" value="C:nuclear replication fork"/>
    <property type="evidence" value="ECO:0000318"/>
    <property type="project" value="GO_Central"/>
</dbReference>
<organism evidence="4 5">
    <name type="scientific">Klebsormidium nitens</name>
    <name type="common">Green alga</name>
    <name type="synonym">Ulothrix nitens</name>
    <dbReference type="NCBI Taxonomy" id="105231"/>
    <lineage>
        <taxon>Eukaryota</taxon>
        <taxon>Viridiplantae</taxon>
        <taxon>Streptophyta</taxon>
        <taxon>Klebsormidiophyceae</taxon>
        <taxon>Klebsormidiales</taxon>
        <taxon>Klebsormidiaceae</taxon>
        <taxon>Klebsormidium</taxon>
    </lineage>
</organism>
<gene>
    <name evidence="4" type="ORF">KFL_000580320</name>
</gene>
<name>A0A1Y1HVS3_KLENI</name>
<feature type="region of interest" description="Disordered" evidence="2">
    <location>
        <begin position="1072"/>
        <end position="1238"/>
    </location>
</feature>
<feature type="region of interest" description="Disordered" evidence="2">
    <location>
        <begin position="497"/>
        <end position="534"/>
    </location>
</feature>
<dbReference type="CDD" id="cd18793">
    <property type="entry name" value="SF2_C_SNF"/>
    <property type="match status" value="1"/>
</dbReference>
<protein>
    <submittedName>
        <fullName evidence="4">SNF2 domain containing protein</fullName>
    </submittedName>
</protein>
<dbReference type="GO" id="GO:0003676">
    <property type="term" value="F:nucleic acid binding"/>
    <property type="evidence" value="ECO:0007669"/>
    <property type="project" value="InterPro"/>
</dbReference>
<dbReference type="CDD" id="cd00085">
    <property type="entry name" value="HNHc"/>
    <property type="match status" value="1"/>
</dbReference>
<accession>A0A1Y1HVS3</accession>
<feature type="compositionally biased region" description="Basic and acidic residues" evidence="2">
    <location>
        <begin position="1673"/>
        <end position="1683"/>
    </location>
</feature>
<dbReference type="PROSITE" id="PS51192">
    <property type="entry name" value="HELICASE_ATP_BIND_1"/>
    <property type="match status" value="1"/>
</dbReference>
<feature type="compositionally biased region" description="Basic and acidic residues" evidence="2">
    <location>
        <begin position="1091"/>
        <end position="1115"/>
    </location>
</feature>
<feature type="domain" description="Helicase ATP-binding" evidence="3">
    <location>
        <begin position="577"/>
        <end position="741"/>
    </location>
</feature>
<dbReference type="InterPro" id="IPR014001">
    <property type="entry name" value="Helicase_ATP-bd"/>
</dbReference>
<feature type="compositionally biased region" description="Pro residues" evidence="2">
    <location>
        <begin position="1617"/>
        <end position="1626"/>
    </location>
</feature>
<feature type="compositionally biased region" description="Basic and acidic residues" evidence="2">
    <location>
        <begin position="1934"/>
        <end position="1955"/>
    </location>
</feature>
<evidence type="ECO:0000256" key="1">
    <source>
        <dbReference type="ARBA" id="ARBA00022801"/>
    </source>
</evidence>
<dbReference type="GO" id="GO:0006281">
    <property type="term" value="P:DNA repair"/>
    <property type="evidence" value="ECO:0000318"/>
    <property type="project" value="GO_Central"/>
</dbReference>
<feature type="compositionally biased region" description="Basic and acidic residues" evidence="2">
    <location>
        <begin position="1885"/>
        <end position="1895"/>
    </location>
</feature>
<dbReference type="InterPro" id="IPR003615">
    <property type="entry name" value="HNH_nuc"/>
</dbReference>
<dbReference type="SUPFAM" id="SSF52540">
    <property type="entry name" value="P-loop containing nucleoside triphosphate hydrolases"/>
    <property type="match status" value="2"/>
</dbReference>
<keyword evidence="5" id="KW-1185">Reference proteome</keyword>
<dbReference type="Gene3D" id="3.40.50.10810">
    <property type="entry name" value="Tandem AAA-ATPase domain"/>
    <property type="match status" value="1"/>
</dbReference>
<feature type="compositionally biased region" description="Basic and acidic residues" evidence="2">
    <location>
        <begin position="1573"/>
        <end position="1587"/>
    </location>
</feature>
<dbReference type="InterPro" id="IPR002711">
    <property type="entry name" value="HNH"/>
</dbReference>
<proteinExistence type="predicted"/>
<reference evidence="4 5" key="1">
    <citation type="journal article" date="2014" name="Nat. Commun.">
        <title>Klebsormidium flaccidum genome reveals primary factors for plant terrestrial adaptation.</title>
        <authorList>
            <person name="Hori K."/>
            <person name="Maruyama F."/>
            <person name="Fujisawa T."/>
            <person name="Togashi T."/>
            <person name="Yamamoto N."/>
            <person name="Seo M."/>
            <person name="Sato S."/>
            <person name="Yamada T."/>
            <person name="Mori H."/>
            <person name="Tajima N."/>
            <person name="Moriyama T."/>
            <person name="Ikeuchi M."/>
            <person name="Watanabe M."/>
            <person name="Wada H."/>
            <person name="Kobayashi K."/>
            <person name="Saito M."/>
            <person name="Masuda T."/>
            <person name="Sasaki-Sekimoto Y."/>
            <person name="Mashiguchi K."/>
            <person name="Awai K."/>
            <person name="Shimojima M."/>
            <person name="Masuda S."/>
            <person name="Iwai M."/>
            <person name="Nobusawa T."/>
            <person name="Narise T."/>
            <person name="Kondo S."/>
            <person name="Saito H."/>
            <person name="Sato R."/>
            <person name="Murakawa M."/>
            <person name="Ihara Y."/>
            <person name="Oshima-Yamada Y."/>
            <person name="Ohtaka K."/>
            <person name="Satoh M."/>
            <person name="Sonobe K."/>
            <person name="Ishii M."/>
            <person name="Ohtani R."/>
            <person name="Kanamori-Sato M."/>
            <person name="Honoki R."/>
            <person name="Miyazaki D."/>
            <person name="Mochizuki H."/>
            <person name="Umetsu J."/>
            <person name="Higashi K."/>
            <person name="Shibata D."/>
            <person name="Kamiya Y."/>
            <person name="Sato N."/>
            <person name="Nakamura Y."/>
            <person name="Tabata S."/>
            <person name="Ida S."/>
            <person name="Kurokawa K."/>
            <person name="Ohta H."/>
        </authorList>
    </citation>
    <scope>NUCLEOTIDE SEQUENCE [LARGE SCALE GENOMIC DNA]</scope>
    <source>
        <strain evidence="4 5">NIES-2285</strain>
    </source>
</reference>
<dbReference type="InterPro" id="IPR000330">
    <property type="entry name" value="SNF2_N"/>
</dbReference>
<feature type="compositionally biased region" description="Low complexity" evidence="2">
    <location>
        <begin position="1645"/>
        <end position="1658"/>
    </location>
</feature>
<feature type="compositionally biased region" description="Polar residues" evidence="2">
    <location>
        <begin position="88"/>
        <end position="104"/>
    </location>
</feature>
<dbReference type="EMBL" id="DF237007">
    <property type="protein sequence ID" value="GAQ80637.1"/>
    <property type="molecule type" value="Genomic_DNA"/>
</dbReference>
<feature type="compositionally biased region" description="Gly residues" evidence="2">
    <location>
        <begin position="1919"/>
        <end position="1933"/>
    </location>
</feature>
<feature type="compositionally biased region" description="Basic and acidic residues" evidence="2">
    <location>
        <begin position="1714"/>
        <end position="1748"/>
    </location>
</feature>
<feature type="compositionally biased region" description="Basic and acidic residues" evidence="2">
    <location>
        <begin position="1789"/>
        <end position="1799"/>
    </location>
</feature>
<dbReference type="Pfam" id="PF00176">
    <property type="entry name" value="SNF2-rel_dom"/>
    <property type="match status" value="1"/>
</dbReference>
<dbReference type="PANTHER" id="PTHR45766">
    <property type="entry name" value="DNA ANNEALING HELICASE AND ENDONUCLEASE ZRANB3 FAMILY MEMBER"/>
    <property type="match status" value="1"/>
</dbReference>
<dbReference type="CDD" id="cd18010">
    <property type="entry name" value="DEXHc_HARP_SMARCAL1"/>
    <property type="match status" value="1"/>
</dbReference>
<keyword evidence="1" id="KW-0378">Hydrolase</keyword>
<feature type="compositionally biased region" description="Polar residues" evidence="2">
    <location>
        <begin position="282"/>
        <end position="293"/>
    </location>
</feature>
<dbReference type="GO" id="GO:0008270">
    <property type="term" value="F:zinc ion binding"/>
    <property type="evidence" value="ECO:0007669"/>
    <property type="project" value="InterPro"/>
</dbReference>
<dbReference type="PANTHER" id="PTHR45766:SF5">
    <property type="entry name" value="SNF2 DOMAIN-CONTAINING PROTEIN _ HELICASE DOMAIN-CONTAINING PROTEIN _ HNH ENDONUCLEASE DOMAIN-CONTAINING PROTEIN"/>
    <property type="match status" value="1"/>
</dbReference>
<feature type="compositionally biased region" description="Basic and acidic residues" evidence="2">
    <location>
        <begin position="237"/>
        <end position="253"/>
    </location>
</feature>
<dbReference type="GO" id="GO:0031297">
    <property type="term" value="P:replication fork processing"/>
    <property type="evidence" value="ECO:0000318"/>
    <property type="project" value="GO_Central"/>
</dbReference>
<evidence type="ECO:0000259" key="3">
    <source>
        <dbReference type="PROSITE" id="PS51192"/>
    </source>
</evidence>
<dbReference type="STRING" id="105231.A0A1Y1HVS3"/>
<dbReference type="InterPro" id="IPR001650">
    <property type="entry name" value="Helicase_C-like"/>
</dbReference>
<dbReference type="InterPro" id="IPR027417">
    <property type="entry name" value="P-loop_NTPase"/>
</dbReference>
<dbReference type="GO" id="GO:0004520">
    <property type="term" value="F:DNA endonuclease activity"/>
    <property type="evidence" value="ECO:0000318"/>
    <property type="project" value="GO_Central"/>
</dbReference>
<dbReference type="GO" id="GO:0005524">
    <property type="term" value="F:ATP binding"/>
    <property type="evidence" value="ECO:0007669"/>
    <property type="project" value="InterPro"/>
</dbReference>
<dbReference type="Pfam" id="PF00271">
    <property type="entry name" value="Helicase_C"/>
    <property type="match status" value="1"/>
</dbReference>
<feature type="region of interest" description="Disordered" evidence="2">
    <location>
        <begin position="55"/>
        <end position="170"/>
    </location>
</feature>
<dbReference type="Proteomes" id="UP000054558">
    <property type="component" value="Unassembled WGS sequence"/>
</dbReference>
<evidence type="ECO:0000313" key="4">
    <source>
        <dbReference type="EMBL" id="GAQ80637.1"/>
    </source>
</evidence>
<dbReference type="Pfam" id="PF01844">
    <property type="entry name" value="HNH"/>
    <property type="match status" value="1"/>
</dbReference>
<dbReference type="Gene3D" id="3.40.50.300">
    <property type="entry name" value="P-loop containing nucleotide triphosphate hydrolases"/>
    <property type="match status" value="1"/>
</dbReference>
<evidence type="ECO:0000313" key="5">
    <source>
        <dbReference type="Proteomes" id="UP000054558"/>
    </source>
</evidence>
<dbReference type="OrthoDB" id="2801544at2759"/>
<feature type="compositionally biased region" description="Basic and acidic residues" evidence="2">
    <location>
        <begin position="1176"/>
        <end position="1197"/>
    </location>
</feature>
<sequence>MAAAEEDAWWDGLPDQIEDWDAPLPVPIASPSTGRRKLSGEKASLQAILVKAERRQVGVTPPPQVAAGVHGGRGGASEPVAGEAELGPSNQASPAVQQTGSSPLNVAPIVSSFGASTRPPGADLPPPHSVVDKHTPQNRGHNFREQRPYSDVAPPIPPVNSDGVALSEEQRSRIDANRMAALRRRNAAAWYQAAHTSPGISIPTFQQTAPCQACRRNGGSAEAAESGGAEVNIEDVDASKTELRNGLKPEVGSEKPSNSPEYEVPEDFWDDVDEGQGGNSGGERQTAANSSDVNRPLRGNSLSGLTAPASANIPSEGVFINSAARGVRSAYVQPMAHPHQRVLPAFCNAASSHQPDPNPQFPQSFQQIPEPLNIPVMPQGPEVIPRPLEVSLELQTVDLLRVSVQYAFCEPPIGSVFAPDSFENPEQRTRSVLERACPGVLPQKWVSDETLDSEGFLVFPIVTYDAVLRALSKVPEANVAGIPESTLRALRVRWGPAESAGSGSNSAKEEITKGDLVPGDPSGAQSPVPPIKRPCDSSWRPLKSWHIGDEEVDALMEQGLPAGLRKTLLPFQWEGVRYGLRRGGRCLIADEMGVGKTIQGIAIASCYRAEWPLLVVVPASMRLPWAEELERWLPFLGPRDVHLVFSFQNDLQEGVPCPKVVVISYTMLRRLKRTFAAHKWGVLIVDESHNLRTTKNPKETEEKETVKEFLQKTKRAVLLSGTPSLNRPFDIFHQADGLWTGLLGRTKYVFAKAYCDVRTLRRGCGNIVKDYSKGARLHELHVLLAETVMVRRLKSDVLDQLPPKRRQVIRLKLEAGDIKDAKERTAQLAAELAAMGKVRGRKFARMEARMLEEESEEGGEEEEALRRLVEGGDVSGKEDGGLTYQQIGLAKLRGVREWLANNVGLTPQKEEGAEDVPKMIIFAHHIEVLDRIQRYVHDCGVAYVRIDGSTLGHDRQAAVQDFKHRDEIRVAIVGVTAGGVGLDFSAAQTVVLAAEDRAHRRGQSSAVNVYLFCAKDTDDETSWMRLSESLERVTTVVNGSENAVRGIHVDAVEDKASGQNIRTENAETDDWGATQWEGGVGFGCRTGPPGAEKEENGEEKDREEGAGDGTEKVDEPGGGMEAEIDPPGNGKFVSASEETSAKPHEEAEAGSSKGEEENGVAMDDQDFPFAAPSGDGETKARNAAEAKVTENSSDKVRILTPPGVRRRSFPIDGTPPDERRGGKRARKSLFPSSQGPVFDVFTRAGGDAKAGEKGGEDDGGVPVGKLLFEISPNTGRVHLYRGVKSGASGGGGAELLGLNFPREELAKLKTEEDVRSYQGPLPKLLLTCGAHLRAARQFLDEWTKLRPIFRSKLQGMPLKAPLELELEKVRGGATGGLRAGGSKKRVAARDEVGEPLPAGASMRGVEWRSIFGEPQKSNQGLDEDGNPLCKMCQKICRGRFAKFPKKMADLFCSPTCADQYSTRTSSAHNRRRLFELERGVCSMCNLDCHKMVTTLKGLSNEQRRKSILEMAPAFLDYPKRLDYLLANFNEGNAWHADHIVAVYEGGGECDLKNLRTLCVPCHSKVTSLQTKRRASEARLAKNDDPKQRKLSFVPRVKKKRPAEFVDLGSDEEASPPAKGPVSPPPNAGQNERKDSPEASADQTGPPAAAPAEASSPASLNGSHSSAEELLQFDFRKTGPEKGAHRLNACDMDVVQAQEASDRDRVAYSDSGTKASDRSERHSDGVDSHESTAEEGKGNGSEKGEEATRRPPPLKRGKRSVDDLLKCKVAGKSGSQVRGTAGKSAGRSKGVLEGRPEESVVRGLAGDLDVACGGSDISRSDPDGGTGAADSGMKGTNAGSKDSDRIVSRSDGTIKESDQNGSVADSAETDRTEQTESAGEDGGEQGLREGGQEGRRPPPLKRVKRSVEDLLKCKFTGKCGAKGTGRGAFGGLGKGGERKEKKGEQATKVGKERKGSDFQCNRKRLLEKDTRIEAVKEDSAGAKKGTRVGLETAVKEGVSASKEGDAGDSDGELFAAIERFKKRTEMEGRSRG</sequence>
<feature type="region of interest" description="Disordered" evidence="2">
    <location>
        <begin position="237"/>
        <end position="310"/>
    </location>
</feature>
<feature type="region of interest" description="Disordered" evidence="2">
    <location>
        <begin position="1"/>
        <end position="22"/>
    </location>
</feature>
<feature type="region of interest" description="Disordered" evidence="2">
    <location>
        <begin position="1572"/>
        <end position="1905"/>
    </location>
</feature>
<feature type="compositionally biased region" description="Acidic residues" evidence="2">
    <location>
        <begin position="263"/>
        <end position="274"/>
    </location>
</feature>
<dbReference type="Gene3D" id="1.10.30.50">
    <property type="match status" value="1"/>
</dbReference>